<feature type="region of interest" description="Disordered" evidence="1">
    <location>
        <begin position="61"/>
        <end position="91"/>
    </location>
</feature>
<dbReference type="Gene3D" id="2.40.128.130">
    <property type="entry name" value="Autotransporter beta-domain"/>
    <property type="match status" value="1"/>
</dbReference>
<dbReference type="EMBL" id="LNCU01000103">
    <property type="protein sequence ID" value="KWV49074.1"/>
    <property type="molecule type" value="Genomic_DNA"/>
</dbReference>
<dbReference type="Pfam" id="PF03797">
    <property type="entry name" value="Autotransporter"/>
    <property type="match status" value="1"/>
</dbReference>
<dbReference type="InterPro" id="IPR005546">
    <property type="entry name" value="Autotransporte_beta"/>
</dbReference>
<feature type="domain" description="Autotransporter" evidence="2">
    <location>
        <begin position="94"/>
        <end position="173"/>
    </location>
</feature>
<accession>A0A109JHL1</accession>
<evidence type="ECO:0000259" key="2">
    <source>
        <dbReference type="Pfam" id="PF03797"/>
    </source>
</evidence>
<organism evidence="3 4">
    <name type="scientific">Bradyrhizobium macuxiense</name>
    <dbReference type="NCBI Taxonomy" id="1755647"/>
    <lineage>
        <taxon>Bacteria</taxon>
        <taxon>Pseudomonadati</taxon>
        <taxon>Pseudomonadota</taxon>
        <taxon>Alphaproteobacteria</taxon>
        <taxon>Hyphomicrobiales</taxon>
        <taxon>Nitrobacteraceae</taxon>
        <taxon>Bradyrhizobium</taxon>
    </lineage>
</organism>
<proteinExistence type="predicted"/>
<keyword evidence="4" id="KW-1185">Reference proteome</keyword>
<dbReference type="InterPro" id="IPR036709">
    <property type="entry name" value="Autotransporte_beta_dom_sf"/>
</dbReference>
<reference evidence="3 4" key="1">
    <citation type="submission" date="2015-11" db="EMBL/GenBank/DDBJ databases">
        <title>Draft Genome Sequence of the Strain BR 10303 (Bradyrhizobium sp.) isolated from nodules of Centrolobium paraense.</title>
        <authorList>
            <person name="Zelli J.E."/>
            <person name="Simoes-Araujo J.L."/>
            <person name="Barauna A.C."/>
            <person name="Silva K."/>
        </authorList>
    </citation>
    <scope>NUCLEOTIDE SEQUENCE [LARGE SCALE GENOMIC DNA]</scope>
    <source>
        <strain evidence="3 4">BR 10303</strain>
    </source>
</reference>
<dbReference type="SUPFAM" id="SSF53474">
    <property type="entry name" value="alpha/beta-Hydrolases"/>
    <property type="match status" value="1"/>
</dbReference>
<name>A0A109JHL1_9BRAD</name>
<feature type="compositionally biased region" description="Low complexity" evidence="1">
    <location>
        <begin position="68"/>
        <end position="91"/>
    </location>
</feature>
<protein>
    <recommendedName>
        <fullName evidence="2">Autotransporter domain-containing protein</fullName>
    </recommendedName>
</protein>
<gene>
    <name evidence="3" type="ORF">AS156_16545</name>
</gene>
<evidence type="ECO:0000256" key="1">
    <source>
        <dbReference type="SAM" id="MobiDB-lite"/>
    </source>
</evidence>
<dbReference type="SUPFAM" id="SSF103515">
    <property type="entry name" value="Autotransporter"/>
    <property type="match status" value="1"/>
</dbReference>
<evidence type="ECO:0000313" key="4">
    <source>
        <dbReference type="Proteomes" id="UP000057737"/>
    </source>
</evidence>
<evidence type="ECO:0000313" key="3">
    <source>
        <dbReference type="EMBL" id="KWV49074.1"/>
    </source>
</evidence>
<dbReference type="Proteomes" id="UP000057737">
    <property type="component" value="Unassembled WGS sequence"/>
</dbReference>
<dbReference type="AlphaFoldDB" id="A0A109JHL1"/>
<comment type="caution">
    <text evidence="3">The sequence shown here is derived from an EMBL/GenBank/DDBJ whole genome shotgun (WGS) entry which is preliminary data.</text>
</comment>
<dbReference type="InterPro" id="IPR029058">
    <property type="entry name" value="AB_hydrolase_fold"/>
</dbReference>
<sequence>MRAVTYRKVDVDGIGVFYREAGPKDAPTILLLRGFPTAGHMHCFAISSRYSPTSFASWLPTCRGSGNPTRPRGAPSPTRSRTSRTSSIASPRCSELGLRTDKSFQVQDGILTLRTGFAWAHDYDPDRSVAATFQALPGASFVVNGAAQASDSALTTAAVEMKWRNGWSAAATFEGEFSNVTRATQARAWCDISGEARWMT</sequence>
<dbReference type="Gene3D" id="3.40.50.1820">
    <property type="entry name" value="alpha/beta hydrolase"/>
    <property type="match status" value="1"/>
</dbReference>